<name>A0A6N6VRW8_9BACT</name>
<protein>
    <submittedName>
        <fullName evidence="3">DUF2867 domain-containing protein</fullName>
    </submittedName>
</protein>
<feature type="domain" description="NAD(P)-binding" evidence="2">
    <location>
        <begin position="7"/>
        <end position="145"/>
    </location>
</feature>
<keyword evidence="1" id="KW-1133">Transmembrane helix</keyword>
<dbReference type="OrthoDB" id="5292533at2"/>
<proteinExistence type="predicted"/>
<dbReference type="InterPro" id="IPR051783">
    <property type="entry name" value="NAD(P)-dependent_oxidoreduct"/>
</dbReference>
<dbReference type="PANTHER" id="PTHR48079">
    <property type="entry name" value="PROTEIN YEEZ"/>
    <property type="match status" value="1"/>
</dbReference>
<dbReference type="InterPro" id="IPR021295">
    <property type="entry name" value="DUF2867"/>
</dbReference>
<reference evidence="3 4" key="1">
    <citation type="submission" date="2019-10" db="EMBL/GenBank/DDBJ databases">
        <title>New species of Slilvanegrellaceae.</title>
        <authorList>
            <person name="Pitt A."/>
            <person name="Hahn M.W."/>
        </authorList>
    </citation>
    <scope>NUCLEOTIDE SEQUENCE [LARGE SCALE GENOMIC DNA]</scope>
    <source>
        <strain evidence="3 4">SP-Ram-0.45-NSY-1</strain>
    </source>
</reference>
<evidence type="ECO:0000313" key="4">
    <source>
        <dbReference type="Proteomes" id="UP000437748"/>
    </source>
</evidence>
<evidence type="ECO:0000313" key="3">
    <source>
        <dbReference type="EMBL" id="KAB8037050.1"/>
    </source>
</evidence>
<feature type="transmembrane region" description="Helical" evidence="1">
    <location>
        <begin position="451"/>
        <end position="468"/>
    </location>
</feature>
<dbReference type="Proteomes" id="UP000437748">
    <property type="component" value="Unassembled WGS sequence"/>
</dbReference>
<evidence type="ECO:0000259" key="2">
    <source>
        <dbReference type="Pfam" id="PF13460"/>
    </source>
</evidence>
<dbReference type="Pfam" id="PF13460">
    <property type="entry name" value="NAD_binding_10"/>
    <property type="match status" value="1"/>
</dbReference>
<dbReference type="InterPro" id="IPR016040">
    <property type="entry name" value="NAD(P)-bd_dom"/>
</dbReference>
<dbReference type="SUPFAM" id="SSF51735">
    <property type="entry name" value="NAD(P)-binding Rossmann-fold domains"/>
    <property type="match status" value="1"/>
</dbReference>
<comment type="caution">
    <text evidence="3">The sequence shown here is derived from an EMBL/GenBank/DDBJ whole genome shotgun (WGS) entry which is preliminary data.</text>
</comment>
<dbReference type="GO" id="GO:0005737">
    <property type="term" value="C:cytoplasm"/>
    <property type="evidence" value="ECO:0007669"/>
    <property type="project" value="TreeGrafter"/>
</dbReference>
<dbReference type="InterPro" id="IPR036291">
    <property type="entry name" value="NAD(P)-bd_dom_sf"/>
</dbReference>
<accession>A0A6N6VRW8</accession>
<dbReference type="Pfam" id="PF11066">
    <property type="entry name" value="DUF2867"/>
    <property type="match status" value="1"/>
</dbReference>
<keyword evidence="1" id="KW-0812">Transmembrane</keyword>
<dbReference type="PANTHER" id="PTHR48079:SF6">
    <property type="entry name" value="NAD(P)-BINDING DOMAIN-CONTAINING PROTEIN-RELATED"/>
    <property type="match status" value="1"/>
</dbReference>
<dbReference type="GO" id="GO:0004029">
    <property type="term" value="F:aldehyde dehydrogenase (NAD+) activity"/>
    <property type="evidence" value="ECO:0007669"/>
    <property type="project" value="TreeGrafter"/>
</dbReference>
<keyword evidence="4" id="KW-1185">Reference proteome</keyword>
<dbReference type="EMBL" id="WFLM01000005">
    <property type="protein sequence ID" value="KAB8037050.1"/>
    <property type="molecule type" value="Genomic_DNA"/>
</dbReference>
<evidence type="ECO:0000256" key="1">
    <source>
        <dbReference type="SAM" id="Phobius"/>
    </source>
</evidence>
<dbReference type="RefSeq" id="WP_153421467.1">
    <property type="nucleotide sequence ID" value="NZ_WFLM01000005.1"/>
</dbReference>
<dbReference type="Gene3D" id="3.40.50.720">
    <property type="entry name" value="NAD(P)-binding Rossmann-like Domain"/>
    <property type="match status" value="1"/>
</dbReference>
<organism evidence="3 4">
    <name type="scientific">Silvanigrella paludirubra</name>
    <dbReference type="NCBI Taxonomy" id="2499159"/>
    <lineage>
        <taxon>Bacteria</taxon>
        <taxon>Pseudomonadati</taxon>
        <taxon>Bdellovibrionota</taxon>
        <taxon>Oligoflexia</taxon>
        <taxon>Silvanigrellales</taxon>
        <taxon>Silvanigrellaceae</taxon>
        <taxon>Silvanigrella</taxon>
    </lineage>
</organism>
<keyword evidence="1" id="KW-0472">Membrane</keyword>
<gene>
    <name evidence="3" type="ORF">GCL60_14555</name>
</gene>
<sequence>MKILLTGATGYIGKRLLPELLDKNHEVYCCVRDKKRFDLSKFKNKKVHLIEVDFLKEETLIHIPKDIDIAYYLIHSMSTDNDDFKILENISALNFKNYMEKTSVKQVIYLSGIINDTILSKHLESRKNVENILSNSSYALTTLRAGIIVGSGSASFEIIRDLVEKLPVMIAPKWVKTKTQPIAIRNVIEYLSGVMENKETYNKSYDIGGPDILTYKEMLLQFAYIRKLRRKIFEVPVMTPRLSSYWLYFVTATSYSLAKNLVDSMKIEVICKENNLKNMLNINLIDYKESIRIAFDKIEHNQVLSSWKDAQTSSILSDGISSHLEVPSYGCFLDVRKEKSENVEKSIEKIWSIGGINGWYSGDFLWKIRGFIDQICGGVGLRRGRKNQTEISAGDALDFWRVLIADKENKRILLYAEMRLPGEAWLEFKIDQNNNVIQTATFRPLGVFGRFYWFIVLPFHGYIFNGMIKKIAKG</sequence>
<dbReference type="AlphaFoldDB" id="A0A6N6VRW8"/>